<reference evidence="1 2" key="1">
    <citation type="submission" date="2014-10" db="EMBL/GenBank/DDBJ databases">
        <title>The Complete Genome Sequence for the Shellfish Pathogen Vibrio coralliilyticus RE98 Isolated from a Shellfish Hatchery.</title>
        <authorList>
            <person name="Richards G.P."/>
            <person name="Bono J.L."/>
            <person name="Watson M.A."/>
            <person name="Needleman D.S."/>
        </authorList>
    </citation>
    <scope>NUCLEOTIDE SEQUENCE [LARGE SCALE GENOMIC DNA]</scope>
    <source>
        <strain evidence="1 2">RE98</strain>
        <plasmid evidence="1 2">p319</plasmid>
    </source>
</reference>
<keyword evidence="2" id="KW-1185">Reference proteome</keyword>
<dbReference type="InterPro" id="IPR016032">
    <property type="entry name" value="Sig_transdc_resp-reg_C-effctor"/>
</dbReference>
<dbReference type="GO" id="GO:0003677">
    <property type="term" value="F:DNA binding"/>
    <property type="evidence" value="ECO:0007669"/>
    <property type="project" value="InterPro"/>
</dbReference>
<dbReference type="GO" id="GO:0006355">
    <property type="term" value="P:regulation of DNA-templated transcription"/>
    <property type="evidence" value="ECO:0007669"/>
    <property type="project" value="InterPro"/>
</dbReference>
<keyword evidence="1" id="KW-0614">Plasmid</keyword>
<protein>
    <submittedName>
        <fullName evidence="1">CadC family transcriptional regulator</fullName>
    </submittedName>
</protein>
<geneLocation type="plasmid" evidence="1 2">
    <name>p319</name>
</geneLocation>
<dbReference type="EMBL" id="CP009620">
    <property type="protein sequence ID" value="AIW22742.1"/>
    <property type="molecule type" value="Genomic_DNA"/>
</dbReference>
<name>A0AAE5GJA1_9VIBR</name>
<sequence length="135" mass="15218">MSAVECTKISCAFCREIRLIEQVLGIQIRSTNGKMSVVQGNRHIGCSLNAVRAMCYFCKMQDCLVTKAEIEDYVWQGGIVGMSSLPVLMHEVRRLIAASPYEIVTLRNKGFVFHNARNKRLIDRRPIVMLQPSAS</sequence>
<dbReference type="AlphaFoldDB" id="A0AAE5GJA1"/>
<evidence type="ECO:0000313" key="1">
    <source>
        <dbReference type="EMBL" id="AIW22742.1"/>
    </source>
</evidence>
<evidence type="ECO:0000313" key="2">
    <source>
        <dbReference type="Proteomes" id="UP000030081"/>
    </source>
</evidence>
<dbReference type="Gene3D" id="1.10.10.10">
    <property type="entry name" value="Winged helix-like DNA-binding domain superfamily/Winged helix DNA-binding domain"/>
    <property type="match status" value="1"/>
</dbReference>
<gene>
    <name evidence="1" type="ORF">IX92_27180</name>
</gene>
<dbReference type="KEGG" id="vcy:IX92_27180"/>
<dbReference type="Proteomes" id="UP000030081">
    <property type="component" value="Plasmid p319"/>
</dbReference>
<dbReference type="KEGG" id="vct:JV59_25710"/>
<organism evidence="1 2">
    <name type="scientific">Vibrio coralliilyticus</name>
    <dbReference type="NCBI Taxonomy" id="190893"/>
    <lineage>
        <taxon>Bacteria</taxon>
        <taxon>Pseudomonadati</taxon>
        <taxon>Pseudomonadota</taxon>
        <taxon>Gammaproteobacteria</taxon>
        <taxon>Vibrionales</taxon>
        <taxon>Vibrionaceae</taxon>
        <taxon>Vibrio</taxon>
    </lineage>
</organism>
<dbReference type="SUPFAM" id="SSF46894">
    <property type="entry name" value="C-terminal effector domain of the bipartite response regulators"/>
    <property type="match status" value="1"/>
</dbReference>
<dbReference type="RefSeq" id="WP_040122626.1">
    <property type="nucleotide sequence ID" value="NZ_CM004384.1"/>
</dbReference>
<dbReference type="InterPro" id="IPR036388">
    <property type="entry name" value="WH-like_DNA-bd_sf"/>
</dbReference>
<proteinExistence type="predicted"/>
<accession>A0AAE5GJA1</accession>
<dbReference type="GeneID" id="93944980"/>